<keyword evidence="3" id="KW-1185">Reference proteome</keyword>
<evidence type="ECO:0000256" key="1">
    <source>
        <dbReference type="HAMAP-Rule" id="MF_00697"/>
    </source>
</evidence>
<dbReference type="Gene3D" id="3.20.20.150">
    <property type="entry name" value="Divalent-metal-dependent TIM barrel enzymes"/>
    <property type="match status" value="1"/>
</dbReference>
<dbReference type="Pfam" id="PF05114">
    <property type="entry name" value="MbnB_TglH_ChrH"/>
    <property type="match status" value="1"/>
</dbReference>
<protein>
    <recommendedName>
        <fullName evidence="1">UPF0276 protein H3N35_08090</fullName>
    </recommendedName>
</protein>
<dbReference type="HAMAP" id="MF_00697">
    <property type="entry name" value="UPF0276"/>
    <property type="match status" value="1"/>
</dbReference>
<accession>A0ABY7VL18</accession>
<comment type="similarity">
    <text evidence="1">Belongs to the UPF0276 family.</text>
</comment>
<name>A0ABY7VL18_9GAMM</name>
<dbReference type="EMBL" id="CP059693">
    <property type="protein sequence ID" value="WDE14459.1"/>
    <property type="molecule type" value="Genomic_DNA"/>
</dbReference>
<proteinExistence type="inferred from homology"/>
<reference evidence="2 3" key="1">
    <citation type="journal article" date="2022" name="Mar. Drugs">
        <title>Bioassay-Guided Fractionation Leads to the Detection of Cholic Acid Generated by the Rare Thalassomonas sp.</title>
        <authorList>
            <person name="Pheiffer F."/>
            <person name="Schneider Y.K."/>
            <person name="Hansen E.H."/>
            <person name="Andersen J.H."/>
            <person name="Isaksson J."/>
            <person name="Busche T."/>
            <person name="R C."/>
            <person name="Kalinowski J."/>
            <person name="Zyl L.V."/>
            <person name="Trindade M."/>
        </authorList>
    </citation>
    <scope>NUCLEOTIDE SEQUENCE [LARGE SCALE GENOMIC DNA]</scope>
    <source>
        <strain evidence="2 3">A5K-61T</strain>
    </source>
</reference>
<gene>
    <name evidence="2" type="ORF">H3N35_08090</name>
</gene>
<dbReference type="NCBIfam" id="NF003818">
    <property type="entry name" value="PRK05409.1"/>
    <property type="match status" value="1"/>
</dbReference>
<evidence type="ECO:0000313" key="2">
    <source>
        <dbReference type="EMBL" id="WDE14459.1"/>
    </source>
</evidence>
<dbReference type="InterPro" id="IPR007801">
    <property type="entry name" value="MbnB/TglH/ChrH"/>
</dbReference>
<dbReference type="PANTHER" id="PTHR42194">
    <property type="entry name" value="UPF0276 PROTEIN HI_1600"/>
    <property type="match status" value="1"/>
</dbReference>
<sequence length="294" mass="33930">MPEHFLGFGLGLRTDHFQDVLEQKPALDWFEVVSENFMVDGGKPKHYLHAIREHYPMVMHGVSMSIGSTEPLNMDYLRKLKVLANELQPQWLSDHLCWTTNKQVNSHDLLPLPYNEETLQHVADRISRVQDFLGRQILIENVSSYMSYKDSDMSEWQFINEVVKRADCLMLLDINNIYVSARNHNFAPLDYLNGIDTDRVRQFHLAGHTDYGDYVIDTHDHEVADPVWDLYRQALQRFGWVSTMIERDDNIPPLAELMAELDTARNIAAQTLNHTVSTGISQGKQGISPWKIPV</sequence>
<organism evidence="2 3">
    <name type="scientific">Thalassomonas haliotis</name>
    <dbReference type="NCBI Taxonomy" id="485448"/>
    <lineage>
        <taxon>Bacteria</taxon>
        <taxon>Pseudomonadati</taxon>
        <taxon>Pseudomonadota</taxon>
        <taxon>Gammaproteobacteria</taxon>
        <taxon>Alteromonadales</taxon>
        <taxon>Colwelliaceae</taxon>
        <taxon>Thalassomonas</taxon>
    </lineage>
</organism>
<evidence type="ECO:0000313" key="3">
    <source>
        <dbReference type="Proteomes" id="UP001215231"/>
    </source>
</evidence>
<dbReference type="InterPro" id="IPR036237">
    <property type="entry name" value="Xyl_isomerase-like_sf"/>
</dbReference>
<dbReference type="RefSeq" id="WP_274054947.1">
    <property type="nucleotide sequence ID" value="NZ_CP059693.1"/>
</dbReference>
<dbReference type="SUPFAM" id="SSF51658">
    <property type="entry name" value="Xylose isomerase-like"/>
    <property type="match status" value="1"/>
</dbReference>
<dbReference type="Proteomes" id="UP001215231">
    <property type="component" value="Chromosome"/>
</dbReference>
<dbReference type="PANTHER" id="PTHR42194:SF1">
    <property type="entry name" value="UPF0276 PROTEIN HI_1600"/>
    <property type="match status" value="1"/>
</dbReference>